<protein>
    <recommendedName>
        <fullName evidence="4">DUF4402 domain-containing protein</fullName>
    </recommendedName>
</protein>
<evidence type="ECO:0000256" key="1">
    <source>
        <dbReference type="SAM" id="SignalP"/>
    </source>
</evidence>
<dbReference type="AlphaFoldDB" id="A0A2A5JUU8"/>
<reference evidence="3" key="1">
    <citation type="journal article" date="2019" name="Genome Announc.">
        <title>Draft Genome Sequence of Pseudoalteromonas piscicida Strain 36Y ROTHPW, an Hypersaline Seawater Isolate from the South Coast of Sonora, Mexico.</title>
        <authorList>
            <person name="Sanchez-Diaz R."/>
            <person name="Molina-Garza Z.J."/>
            <person name="Cruz-Suarez L.E."/>
            <person name="Selvin J."/>
            <person name="Kiran G.S."/>
            <person name="Ibarra-Gamez J.C."/>
            <person name="Gomez-Gil B."/>
            <person name="Galaviz-Silva L."/>
        </authorList>
    </citation>
    <scope>NUCLEOTIDE SEQUENCE [LARGE SCALE GENOMIC DNA]</scope>
    <source>
        <strain evidence="3">36Y_RITHPW</strain>
    </source>
</reference>
<sequence length="152" mass="16258">MLRLVVLALLCASLCAKAQDVSITSDLSFGTIAIIDPNSAGTVTIVPNTRPQTSSNLLFVKFGHAAEIVLTGFPNNRQISVQSNIYNDWLGYWNLGASDTFQLMTLYHENVITTDSVGSGGFKVGGQLRFAGNGKAPTDGTQTLNVEITLSY</sequence>
<gene>
    <name evidence="2" type="ORF">CEX98_02825</name>
</gene>
<proteinExistence type="predicted"/>
<keyword evidence="1" id="KW-0732">Signal</keyword>
<dbReference type="OrthoDB" id="6299024at2"/>
<comment type="caution">
    <text evidence="2">The sequence shown here is derived from an EMBL/GenBank/DDBJ whole genome shotgun (WGS) entry which is preliminary data.</text>
</comment>
<feature type="chain" id="PRO_5012901699" description="DUF4402 domain-containing protein" evidence="1">
    <location>
        <begin position="19"/>
        <end position="152"/>
    </location>
</feature>
<evidence type="ECO:0008006" key="4">
    <source>
        <dbReference type="Google" id="ProtNLM"/>
    </source>
</evidence>
<dbReference type="Pfam" id="PF14352">
    <property type="entry name" value="DUF4402"/>
    <property type="match status" value="1"/>
</dbReference>
<dbReference type="InterPro" id="IPR025514">
    <property type="entry name" value="DUF4402"/>
</dbReference>
<dbReference type="Proteomes" id="UP000228621">
    <property type="component" value="Unassembled WGS sequence"/>
</dbReference>
<accession>A0A2A5JUU8</accession>
<name>A0A2A5JUU8_PSEO7</name>
<feature type="signal peptide" evidence="1">
    <location>
        <begin position="1"/>
        <end position="18"/>
    </location>
</feature>
<organism evidence="2 3">
    <name type="scientific">Pseudoalteromonas piscicida</name>
    <dbReference type="NCBI Taxonomy" id="43662"/>
    <lineage>
        <taxon>Bacteria</taxon>
        <taxon>Pseudomonadati</taxon>
        <taxon>Pseudomonadota</taxon>
        <taxon>Gammaproteobacteria</taxon>
        <taxon>Alteromonadales</taxon>
        <taxon>Pseudoalteromonadaceae</taxon>
        <taxon>Pseudoalteromonas</taxon>
    </lineage>
</organism>
<keyword evidence="3" id="KW-1185">Reference proteome</keyword>
<evidence type="ECO:0000313" key="3">
    <source>
        <dbReference type="Proteomes" id="UP000228621"/>
    </source>
</evidence>
<evidence type="ECO:0000313" key="2">
    <source>
        <dbReference type="EMBL" id="PCK33254.1"/>
    </source>
</evidence>
<dbReference type="EMBL" id="NKHF01000009">
    <property type="protein sequence ID" value="PCK33254.1"/>
    <property type="molecule type" value="Genomic_DNA"/>
</dbReference>